<organism evidence="1 2">
    <name type="scientific">Cyanobium usitatum str. Tous</name>
    <dbReference type="NCBI Taxonomy" id="2116684"/>
    <lineage>
        <taxon>Bacteria</taxon>
        <taxon>Bacillati</taxon>
        <taxon>Cyanobacteriota</taxon>
        <taxon>Cyanophyceae</taxon>
        <taxon>Synechococcales</taxon>
        <taxon>Prochlorococcaceae</taxon>
        <taxon>Cyanobium</taxon>
    </lineage>
</organism>
<reference evidence="1 2" key="1">
    <citation type="journal article" date="2018" name="Environ. Microbiol.">
        <title>Ecological and genomic features of two widespread freshwater picocyanobacteria.</title>
        <authorList>
            <person name="Cabello-Yeves P.J."/>
            <person name="Picazo A."/>
            <person name="Camacho A."/>
            <person name="Callieri C."/>
            <person name="Rosselli R."/>
            <person name="Roda-Garcia J.J."/>
            <person name="Coutinho F.H."/>
            <person name="Rodriguez-Valera F."/>
        </authorList>
    </citation>
    <scope>NUCLEOTIDE SEQUENCE [LARGE SCALE GENOMIC DNA]</scope>
    <source>
        <strain evidence="1 2">Tous</strain>
    </source>
</reference>
<keyword evidence="2" id="KW-1185">Reference proteome</keyword>
<accession>A0A2P7MSC9</accession>
<dbReference type="AlphaFoldDB" id="A0A2P7MSC9"/>
<name>A0A2P7MSC9_9CYAN</name>
<comment type="caution">
    <text evidence="1">The sequence shown here is derived from an EMBL/GenBank/DDBJ whole genome shotgun (WGS) entry which is preliminary data.</text>
</comment>
<proteinExistence type="predicted"/>
<protein>
    <submittedName>
        <fullName evidence="1">Uncharacterized protein</fullName>
    </submittedName>
</protein>
<dbReference type="Proteomes" id="UP000243002">
    <property type="component" value="Unassembled WGS sequence"/>
</dbReference>
<sequence length="67" mass="7641">MGFSINTHDGWGVVKVGDFQSLEEARRAFTALCQDPWYQQDGGIKGLELLQSTECAKSQRIDWFAFR</sequence>
<gene>
    <name evidence="1" type="ORF">C7K55_11445</name>
</gene>
<dbReference type="EMBL" id="PXXO01000015">
    <property type="protein sequence ID" value="PSJ04123.1"/>
    <property type="molecule type" value="Genomic_DNA"/>
</dbReference>
<evidence type="ECO:0000313" key="2">
    <source>
        <dbReference type="Proteomes" id="UP000243002"/>
    </source>
</evidence>
<evidence type="ECO:0000313" key="1">
    <source>
        <dbReference type="EMBL" id="PSJ04123.1"/>
    </source>
</evidence>